<dbReference type="EMBL" id="PEXQ01000016">
    <property type="protein sequence ID" value="PIU16353.1"/>
    <property type="molecule type" value="Genomic_DNA"/>
</dbReference>
<evidence type="ECO:0000313" key="1">
    <source>
        <dbReference type="EMBL" id="PIU16353.1"/>
    </source>
</evidence>
<protein>
    <recommendedName>
        <fullName evidence="3">Type I restriction enzyme R protein N-terminal domain-containing protein</fullName>
    </recommendedName>
</protein>
<gene>
    <name evidence="1" type="ORF">COT20_00525</name>
</gene>
<dbReference type="Proteomes" id="UP000229784">
    <property type="component" value="Unassembled WGS sequence"/>
</dbReference>
<name>A0A2M6XV39_9BACT</name>
<sequence>MPLQTKEKLSLQTAFFFVIADENGSCYQPLTRKADSLLAKENLRAKFLVRLIESGISEQDIKIDFDSPSSLSSDSADLIAFKNTKPFFIAQFFIEEPSPSDIPQIKKTLSQKALRFEAKYIVIVSNNNELWFKANGNNNDNKTVPAPCTSQKN</sequence>
<evidence type="ECO:0000313" key="2">
    <source>
        <dbReference type="Proteomes" id="UP000229784"/>
    </source>
</evidence>
<reference evidence="2" key="1">
    <citation type="submission" date="2017-09" db="EMBL/GenBank/DDBJ databases">
        <title>Depth-based differentiation of microbial function through sediment-hosted aquifers and enrichment of novel symbionts in the deep terrestrial subsurface.</title>
        <authorList>
            <person name="Probst A.J."/>
            <person name="Ladd B."/>
            <person name="Jarett J.K."/>
            <person name="Geller-Mcgrath D.E."/>
            <person name="Sieber C.M.K."/>
            <person name="Emerson J.B."/>
            <person name="Anantharaman K."/>
            <person name="Thomas B.C."/>
            <person name="Malmstrom R."/>
            <person name="Stieglmeier M."/>
            <person name="Klingl A."/>
            <person name="Woyke T."/>
            <person name="Ryan C.M."/>
            <person name="Banfield J.F."/>
        </authorList>
    </citation>
    <scope>NUCLEOTIDE SEQUENCE [LARGE SCALE GENOMIC DNA]</scope>
</reference>
<accession>A0A2M6XV39</accession>
<proteinExistence type="predicted"/>
<dbReference type="AlphaFoldDB" id="A0A2M6XV39"/>
<comment type="caution">
    <text evidence="1">The sequence shown here is derived from an EMBL/GenBank/DDBJ whole genome shotgun (WGS) entry which is preliminary data.</text>
</comment>
<organism evidence="1 2">
    <name type="scientific">bacterium (Candidatus Gribaldobacteria) CG08_land_8_20_14_0_20_39_15</name>
    <dbReference type="NCBI Taxonomy" id="2014273"/>
    <lineage>
        <taxon>Bacteria</taxon>
        <taxon>Candidatus Gribaldobacteria</taxon>
    </lineage>
</organism>
<evidence type="ECO:0008006" key="3">
    <source>
        <dbReference type="Google" id="ProtNLM"/>
    </source>
</evidence>